<protein>
    <submittedName>
        <fullName evidence="9">DNA-binding transcriptional MocR family regulator</fullName>
    </submittedName>
</protein>
<dbReference type="InterPro" id="IPR015421">
    <property type="entry name" value="PyrdxlP-dep_Trfase_major"/>
</dbReference>
<keyword evidence="7" id="KW-0804">Transcription</keyword>
<dbReference type="InterPro" id="IPR036390">
    <property type="entry name" value="WH_DNA-bd_sf"/>
</dbReference>
<dbReference type="PANTHER" id="PTHR46577:SF1">
    <property type="entry name" value="HTH-TYPE TRANSCRIPTIONAL REGULATORY PROTEIN GABR"/>
    <property type="match status" value="1"/>
</dbReference>
<evidence type="ECO:0000256" key="2">
    <source>
        <dbReference type="ARBA" id="ARBA00005384"/>
    </source>
</evidence>
<dbReference type="PANTHER" id="PTHR46577">
    <property type="entry name" value="HTH-TYPE TRANSCRIPTIONAL REGULATORY PROTEIN GABR"/>
    <property type="match status" value="1"/>
</dbReference>
<dbReference type="RefSeq" id="WP_306979596.1">
    <property type="nucleotide sequence ID" value="NZ_JAUSUA010000001.1"/>
</dbReference>
<dbReference type="InterPro" id="IPR000524">
    <property type="entry name" value="Tscrpt_reg_HTH_GntR"/>
</dbReference>
<organism evidence="9 10">
    <name type="scientific">Alkalicoccobacillus murimartini</name>
    <dbReference type="NCBI Taxonomy" id="171685"/>
    <lineage>
        <taxon>Bacteria</taxon>
        <taxon>Bacillati</taxon>
        <taxon>Bacillota</taxon>
        <taxon>Bacilli</taxon>
        <taxon>Bacillales</taxon>
        <taxon>Bacillaceae</taxon>
        <taxon>Alkalicoccobacillus</taxon>
    </lineage>
</organism>
<evidence type="ECO:0000256" key="7">
    <source>
        <dbReference type="ARBA" id="ARBA00023163"/>
    </source>
</evidence>
<dbReference type="GO" id="GO:0003677">
    <property type="term" value="F:DNA binding"/>
    <property type="evidence" value="ECO:0007669"/>
    <property type="project" value="UniProtKB-KW"/>
</dbReference>
<sequence>MPVNSFDDYLLTWKPEKSKLSSPLYRSIASMLEYDIINGFLLPHTKLPPQRELADYLDINLSTMTRAFKLCEVKGLIYAITGSGTYVAPSVRNAIYSKEYQNIIEMGIIHPIDETNKMVSDTVKNIVNKDYLESLLNYSYPLGMPYHLMAAKKWIEKANLDMSVDNISITSGGQNTLALALTTMFNPGDKLAVDVYTYPNFIELANLLHIQLVPVKSDETGMIPAELEAVCNLVQGVYLIPTCQNPTAVTMDMQRRKELAKIINTHRLTLIEDDIFSFLGEENLLPISHFVPNHFVYGISTSKSINSGLRIGYVAYSNQFIDKIQNGIFNLNVKTSSFNAEVITELINNGVAEQIVLRKKQLIQERNKIYTKYFNIPANELKLSFFRWLPIPLKAAVNIEARALEQGIQIYHSDRFLTKKHSEAQFIRLSISSPKDTNELETGLLTLKNMLGNTMK</sequence>
<dbReference type="SUPFAM" id="SSF46785">
    <property type="entry name" value="Winged helix' DNA-binding domain"/>
    <property type="match status" value="1"/>
</dbReference>
<gene>
    <name evidence="9" type="ORF">J2S05_000492</name>
</gene>
<dbReference type="Pfam" id="PF00155">
    <property type="entry name" value="Aminotran_1_2"/>
    <property type="match status" value="1"/>
</dbReference>
<dbReference type="PROSITE" id="PS50949">
    <property type="entry name" value="HTH_GNTR"/>
    <property type="match status" value="1"/>
</dbReference>
<dbReference type="EMBL" id="JAUSUA010000001">
    <property type="protein sequence ID" value="MDQ0205718.1"/>
    <property type="molecule type" value="Genomic_DNA"/>
</dbReference>
<evidence type="ECO:0000313" key="10">
    <source>
        <dbReference type="Proteomes" id="UP001225034"/>
    </source>
</evidence>
<dbReference type="SMART" id="SM00345">
    <property type="entry name" value="HTH_GNTR"/>
    <property type="match status" value="1"/>
</dbReference>
<accession>A0ABT9YCY5</accession>
<comment type="cofactor">
    <cofactor evidence="1">
        <name>pyridoxal 5'-phosphate</name>
        <dbReference type="ChEBI" id="CHEBI:597326"/>
    </cofactor>
</comment>
<dbReference type="CDD" id="cd00609">
    <property type="entry name" value="AAT_like"/>
    <property type="match status" value="1"/>
</dbReference>
<keyword evidence="4" id="KW-0663">Pyridoxal phosphate</keyword>
<dbReference type="InterPro" id="IPR015424">
    <property type="entry name" value="PyrdxlP-dep_Trfase"/>
</dbReference>
<keyword evidence="6 9" id="KW-0238">DNA-binding</keyword>
<dbReference type="CDD" id="cd07377">
    <property type="entry name" value="WHTH_GntR"/>
    <property type="match status" value="1"/>
</dbReference>
<comment type="similarity">
    <text evidence="2">In the C-terminal section; belongs to the class-I pyridoxal-phosphate-dependent aminotransferase family.</text>
</comment>
<dbReference type="InterPro" id="IPR036388">
    <property type="entry name" value="WH-like_DNA-bd_sf"/>
</dbReference>
<evidence type="ECO:0000259" key="8">
    <source>
        <dbReference type="PROSITE" id="PS50949"/>
    </source>
</evidence>
<evidence type="ECO:0000256" key="6">
    <source>
        <dbReference type="ARBA" id="ARBA00023125"/>
    </source>
</evidence>
<evidence type="ECO:0000256" key="1">
    <source>
        <dbReference type="ARBA" id="ARBA00001933"/>
    </source>
</evidence>
<dbReference type="InterPro" id="IPR004839">
    <property type="entry name" value="Aminotransferase_I/II_large"/>
</dbReference>
<evidence type="ECO:0000313" key="9">
    <source>
        <dbReference type="EMBL" id="MDQ0205718.1"/>
    </source>
</evidence>
<dbReference type="InterPro" id="IPR051446">
    <property type="entry name" value="HTH_trans_reg/aminotransferase"/>
</dbReference>
<evidence type="ECO:0000256" key="5">
    <source>
        <dbReference type="ARBA" id="ARBA00023015"/>
    </source>
</evidence>
<keyword evidence="3" id="KW-0032">Aminotransferase</keyword>
<proteinExistence type="inferred from homology"/>
<evidence type="ECO:0000256" key="3">
    <source>
        <dbReference type="ARBA" id="ARBA00022576"/>
    </source>
</evidence>
<name>A0ABT9YCY5_9BACI</name>
<dbReference type="InterPro" id="IPR015422">
    <property type="entry name" value="PyrdxlP-dep_Trfase_small"/>
</dbReference>
<reference evidence="9 10" key="1">
    <citation type="submission" date="2023-07" db="EMBL/GenBank/DDBJ databases">
        <title>Genomic Encyclopedia of Type Strains, Phase IV (KMG-IV): sequencing the most valuable type-strain genomes for metagenomic binning, comparative biology and taxonomic classification.</title>
        <authorList>
            <person name="Goeker M."/>
        </authorList>
    </citation>
    <scope>NUCLEOTIDE SEQUENCE [LARGE SCALE GENOMIC DNA]</scope>
    <source>
        <strain evidence="9 10">DSM 19154</strain>
    </source>
</reference>
<keyword evidence="10" id="KW-1185">Reference proteome</keyword>
<dbReference type="Gene3D" id="3.90.1150.10">
    <property type="entry name" value="Aspartate Aminotransferase, domain 1"/>
    <property type="match status" value="1"/>
</dbReference>
<evidence type="ECO:0000256" key="4">
    <source>
        <dbReference type="ARBA" id="ARBA00022898"/>
    </source>
</evidence>
<keyword evidence="5" id="KW-0805">Transcription regulation</keyword>
<comment type="caution">
    <text evidence="9">The sequence shown here is derived from an EMBL/GenBank/DDBJ whole genome shotgun (WGS) entry which is preliminary data.</text>
</comment>
<dbReference type="Gene3D" id="1.10.10.10">
    <property type="entry name" value="Winged helix-like DNA-binding domain superfamily/Winged helix DNA-binding domain"/>
    <property type="match status" value="1"/>
</dbReference>
<feature type="domain" description="HTH gntR-type" evidence="8">
    <location>
        <begin position="22"/>
        <end position="90"/>
    </location>
</feature>
<dbReference type="SUPFAM" id="SSF53383">
    <property type="entry name" value="PLP-dependent transferases"/>
    <property type="match status" value="1"/>
</dbReference>
<dbReference type="Gene3D" id="3.40.640.10">
    <property type="entry name" value="Type I PLP-dependent aspartate aminotransferase-like (Major domain)"/>
    <property type="match status" value="1"/>
</dbReference>
<keyword evidence="3" id="KW-0808">Transferase</keyword>
<dbReference type="Proteomes" id="UP001225034">
    <property type="component" value="Unassembled WGS sequence"/>
</dbReference>
<dbReference type="Pfam" id="PF00392">
    <property type="entry name" value="GntR"/>
    <property type="match status" value="1"/>
</dbReference>